<protein>
    <recommendedName>
        <fullName evidence="7">Copine-8</fullName>
    </recommendedName>
    <alternativeName>
        <fullName evidence="8">Copine VIII</fullName>
    </alternativeName>
</protein>
<evidence type="ECO:0000256" key="3">
    <source>
        <dbReference type="ARBA" id="ARBA00022723"/>
    </source>
</evidence>
<feature type="domain" description="C2" evidence="9">
    <location>
        <begin position="142"/>
        <end position="265"/>
    </location>
</feature>
<dbReference type="FunFam" id="2.60.40.150:FF:000071">
    <property type="entry name" value="Copine 8"/>
    <property type="match status" value="1"/>
</dbReference>
<evidence type="ECO:0000256" key="7">
    <source>
        <dbReference type="ARBA" id="ARBA00074840"/>
    </source>
</evidence>
<comment type="function">
    <text evidence="6">Probable calcium-dependent phospholipid-binding protein that may play a role in calcium-mediated intracellular processes.</text>
</comment>
<dbReference type="InterPro" id="IPR035892">
    <property type="entry name" value="C2_domain_sf"/>
</dbReference>
<reference evidence="11" key="4">
    <citation type="submission" date="2025-09" db="UniProtKB">
        <authorList>
            <consortium name="Ensembl"/>
        </authorList>
    </citation>
    <scope>IDENTIFICATION</scope>
    <source>
        <strain evidence="11">HNI</strain>
    </source>
</reference>
<dbReference type="PROSITE" id="PS50234">
    <property type="entry name" value="VWFA"/>
    <property type="match status" value="1"/>
</dbReference>
<dbReference type="Gene3D" id="2.60.40.150">
    <property type="entry name" value="C2 domain"/>
    <property type="match status" value="2"/>
</dbReference>
<keyword evidence="3" id="KW-0479">Metal-binding</keyword>
<dbReference type="Pfam" id="PF07002">
    <property type="entry name" value="Copine"/>
    <property type="match status" value="1"/>
</dbReference>
<evidence type="ECO:0000256" key="5">
    <source>
        <dbReference type="ARBA" id="ARBA00022837"/>
    </source>
</evidence>
<dbReference type="InterPro" id="IPR036465">
    <property type="entry name" value="vWFA_dom_sf"/>
</dbReference>
<feature type="domain" description="C2" evidence="9">
    <location>
        <begin position="6"/>
        <end position="135"/>
    </location>
</feature>
<keyword evidence="5" id="KW-0106">Calcium</keyword>
<dbReference type="CDD" id="cd01459">
    <property type="entry name" value="vWA_copine_like"/>
    <property type="match status" value="1"/>
</dbReference>
<name>A0A3P9LW61_ORYLA</name>
<dbReference type="InterPro" id="IPR010734">
    <property type="entry name" value="Copine_C"/>
</dbReference>
<dbReference type="Ensembl" id="ENSORLT00020005492.1">
    <property type="protein sequence ID" value="ENSORLP00020025017.1"/>
    <property type="gene ID" value="ENSORLG00020006731.1"/>
</dbReference>
<feature type="domain" description="VWFA" evidence="10">
    <location>
        <begin position="309"/>
        <end position="535"/>
    </location>
</feature>
<dbReference type="CDD" id="cd04048">
    <property type="entry name" value="C2A_Copine"/>
    <property type="match status" value="1"/>
</dbReference>
<dbReference type="GO" id="GO:0005544">
    <property type="term" value="F:calcium-dependent phospholipid binding"/>
    <property type="evidence" value="ECO:0007669"/>
    <property type="project" value="InterPro"/>
</dbReference>
<evidence type="ECO:0000259" key="9">
    <source>
        <dbReference type="PROSITE" id="PS50004"/>
    </source>
</evidence>
<evidence type="ECO:0000256" key="2">
    <source>
        <dbReference type="ARBA" id="ARBA00022553"/>
    </source>
</evidence>
<dbReference type="Pfam" id="PF00168">
    <property type="entry name" value="C2"/>
    <property type="match status" value="2"/>
</dbReference>
<dbReference type="SMART" id="SM00327">
    <property type="entry name" value="VWA"/>
    <property type="match status" value="1"/>
</dbReference>
<accession>A0A3P9LW61</accession>
<evidence type="ECO:0000256" key="1">
    <source>
        <dbReference type="ARBA" id="ARBA00009048"/>
    </source>
</evidence>
<dbReference type="InterPro" id="IPR045052">
    <property type="entry name" value="Copine"/>
</dbReference>
<dbReference type="SUPFAM" id="SSF53300">
    <property type="entry name" value="vWA-like"/>
    <property type="match status" value="1"/>
</dbReference>
<evidence type="ECO:0000313" key="12">
    <source>
        <dbReference type="Proteomes" id="UP000265180"/>
    </source>
</evidence>
<dbReference type="Proteomes" id="UP000265180">
    <property type="component" value="Chromosome 23"/>
</dbReference>
<dbReference type="FunFam" id="2.60.40.150:FF:000013">
    <property type="entry name" value="copine-9 isoform X1"/>
    <property type="match status" value="1"/>
</dbReference>
<evidence type="ECO:0000256" key="4">
    <source>
        <dbReference type="ARBA" id="ARBA00022737"/>
    </source>
</evidence>
<reference evidence="11 12" key="2">
    <citation type="submission" date="2017-04" db="EMBL/GenBank/DDBJ databases">
        <title>CpG methylation of centromeres and impact of large insertions on vertebrate speciation.</title>
        <authorList>
            <person name="Ichikawa K."/>
            <person name="Yoshimura J."/>
            <person name="Morishita S."/>
        </authorList>
    </citation>
    <scope>NUCLEOTIDE SEQUENCE</scope>
    <source>
        <strain evidence="11 12">HNI</strain>
    </source>
</reference>
<dbReference type="GO" id="GO:0046872">
    <property type="term" value="F:metal ion binding"/>
    <property type="evidence" value="ECO:0007669"/>
    <property type="project" value="UniProtKB-KW"/>
</dbReference>
<proteinExistence type="inferred from homology"/>
<evidence type="ECO:0000313" key="11">
    <source>
        <dbReference type="Ensembl" id="ENSORLP00020025017.1"/>
    </source>
</evidence>
<organism evidence="11 12">
    <name type="scientific">Oryzias latipes</name>
    <name type="common">Japanese rice fish</name>
    <name type="synonym">Japanese killifish</name>
    <dbReference type="NCBI Taxonomy" id="8090"/>
    <lineage>
        <taxon>Eukaryota</taxon>
        <taxon>Metazoa</taxon>
        <taxon>Chordata</taxon>
        <taxon>Craniata</taxon>
        <taxon>Vertebrata</taxon>
        <taxon>Euteleostomi</taxon>
        <taxon>Actinopterygii</taxon>
        <taxon>Neopterygii</taxon>
        <taxon>Teleostei</taxon>
        <taxon>Neoteleostei</taxon>
        <taxon>Acanthomorphata</taxon>
        <taxon>Ovalentaria</taxon>
        <taxon>Atherinomorphae</taxon>
        <taxon>Beloniformes</taxon>
        <taxon>Adrianichthyidae</taxon>
        <taxon>Oryziinae</taxon>
        <taxon>Oryzias</taxon>
    </lineage>
</organism>
<evidence type="ECO:0000256" key="8">
    <source>
        <dbReference type="ARBA" id="ARBA00075514"/>
    </source>
</evidence>
<dbReference type="PROSITE" id="PS50004">
    <property type="entry name" value="C2"/>
    <property type="match status" value="2"/>
</dbReference>
<reference key="1">
    <citation type="journal article" date="2007" name="Nature">
        <title>The medaka draft genome and insights into vertebrate genome evolution.</title>
        <authorList>
            <person name="Kasahara M."/>
            <person name="Naruse K."/>
            <person name="Sasaki S."/>
            <person name="Nakatani Y."/>
            <person name="Qu W."/>
            <person name="Ahsan B."/>
            <person name="Yamada T."/>
            <person name="Nagayasu Y."/>
            <person name="Doi K."/>
            <person name="Kasai Y."/>
            <person name="Jindo T."/>
            <person name="Kobayashi D."/>
            <person name="Shimada A."/>
            <person name="Toyoda A."/>
            <person name="Kuroki Y."/>
            <person name="Fujiyama A."/>
            <person name="Sasaki T."/>
            <person name="Shimizu A."/>
            <person name="Asakawa S."/>
            <person name="Shimizu N."/>
            <person name="Hashimoto S."/>
            <person name="Yang J."/>
            <person name="Lee Y."/>
            <person name="Matsushima K."/>
            <person name="Sugano S."/>
            <person name="Sakaizumi M."/>
            <person name="Narita T."/>
            <person name="Ohishi K."/>
            <person name="Haga S."/>
            <person name="Ohta F."/>
            <person name="Nomoto H."/>
            <person name="Nogata K."/>
            <person name="Morishita T."/>
            <person name="Endo T."/>
            <person name="Shin-I T."/>
            <person name="Takeda H."/>
            <person name="Morishita S."/>
            <person name="Kohara Y."/>
        </authorList>
    </citation>
    <scope>NUCLEOTIDE SEQUENCE [LARGE SCALE GENOMIC DNA]</scope>
    <source>
        <strain>Hd-rR</strain>
    </source>
</reference>
<dbReference type="InterPro" id="IPR000008">
    <property type="entry name" value="C2_dom"/>
</dbReference>
<dbReference type="SMART" id="SM00239">
    <property type="entry name" value="C2"/>
    <property type="match status" value="2"/>
</dbReference>
<dbReference type="CDD" id="cd04047">
    <property type="entry name" value="C2B_Copine"/>
    <property type="match status" value="1"/>
</dbReference>
<dbReference type="PANTHER" id="PTHR10857:SF133">
    <property type="entry name" value="COPINE-8"/>
    <property type="match status" value="1"/>
</dbReference>
<dbReference type="SUPFAM" id="SSF49562">
    <property type="entry name" value="C2 domain (Calcium/lipid-binding domain, CaLB)"/>
    <property type="match status" value="2"/>
</dbReference>
<reference evidence="11" key="3">
    <citation type="submission" date="2025-08" db="UniProtKB">
        <authorList>
            <consortium name="Ensembl"/>
        </authorList>
    </citation>
    <scope>IDENTIFICATION</scope>
    <source>
        <strain evidence="11">HNI</strain>
    </source>
</reference>
<evidence type="ECO:0000256" key="6">
    <source>
        <dbReference type="ARBA" id="ARBA00057254"/>
    </source>
</evidence>
<sequence>MTASFPNMASVGDIDPLSASIPATKVEITVSCRNLLDMDTFSKSDPICVLYTQAMGNKEWREFGRTEVIDNTLNPDFVRKFILDYFFEERQNLRLDLYDVDSKSANLSKHDFLGQAYCTLGEIVGSLGSRLEKPLGGIPGKKCGTIIVKAEELNNCRESVMMQLCGNKLDKKDFFGKSDPFLIFYRSNEDGTFTICHKTEVVKNTLNPVWQAFKIPVRALCNGDYDRTIKVEVYDWDRDGSHDFIGEFSTSYRELSRGQSQFNVYEVVNPKKKGKKKKYLNSGTVTLLSFLVDIEVTFLDYIKGGTQINFTVAIDFTASNGNPAQPTSLHYMSPYQLNTYAMALKAVGEIIQDYDSDKMFPALGFGAKLPPDGRVSHEFALNGNPQNPYCDGIDGVMEAYYQTLKSVQLYGPTNFAPVINHVARYAASVKDGSQYFVLLIITDGVITDMALTKEAIVNASSLPMSILIVGVGPAEFDAMVELDGDEVRISSRGRLAERDIVQFVPFRDYMDRTGNHVLSMARLAKDVLAEIPDQFLSYMRTRGIKPSPAPPPYTPPAQLIQTQI</sequence>
<keyword evidence="4" id="KW-0677">Repeat</keyword>
<dbReference type="PANTHER" id="PTHR10857">
    <property type="entry name" value="COPINE"/>
    <property type="match status" value="1"/>
</dbReference>
<dbReference type="InterPro" id="IPR002035">
    <property type="entry name" value="VWF_A"/>
</dbReference>
<dbReference type="InterPro" id="IPR037768">
    <property type="entry name" value="C2B_Copine"/>
</dbReference>
<dbReference type="AlphaFoldDB" id="A0A3P9LW61"/>
<evidence type="ECO:0000259" key="10">
    <source>
        <dbReference type="PROSITE" id="PS50234"/>
    </source>
</evidence>
<comment type="similarity">
    <text evidence="1">Belongs to the copine family.</text>
</comment>
<keyword evidence="2" id="KW-0597">Phosphoprotein</keyword>